<evidence type="ECO:0000313" key="3">
    <source>
        <dbReference type="Proteomes" id="UP001286313"/>
    </source>
</evidence>
<dbReference type="Pfam" id="PF04784">
    <property type="entry name" value="DUF547"/>
    <property type="match status" value="1"/>
</dbReference>
<dbReference type="PANTHER" id="PTHR46361:SF3">
    <property type="entry name" value="ELECTRON CARRIER_ PROTEIN DISULFIDE OXIDOREDUCTASE"/>
    <property type="match status" value="1"/>
</dbReference>
<reference evidence="2" key="1">
    <citation type="submission" date="2023-10" db="EMBL/GenBank/DDBJ databases">
        <title>Genome assemblies of two species of porcelain crab, Petrolisthes cinctipes and Petrolisthes manimaculis (Anomura: Porcellanidae).</title>
        <authorList>
            <person name="Angst P."/>
        </authorList>
    </citation>
    <scope>NUCLEOTIDE SEQUENCE</scope>
    <source>
        <strain evidence="2">PB745_01</strain>
        <tissue evidence="2">Gill</tissue>
    </source>
</reference>
<dbReference type="AlphaFoldDB" id="A0AAE1GEJ7"/>
<keyword evidence="3" id="KW-1185">Reference proteome</keyword>
<organism evidence="2 3">
    <name type="scientific">Petrolisthes cinctipes</name>
    <name type="common">Flat porcelain crab</name>
    <dbReference type="NCBI Taxonomy" id="88211"/>
    <lineage>
        <taxon>Eukaryota</taxon>
        <taxon>Metazoa</taxon>
        <taxon>Ecdysozoa</taxon>
        <taxon>Arthropoda</taxon>
        <taxon>Crustacea</taxon>
        <taxon>Multicrustacea</taxon>
        <taxon>Malacostraca</taxon>
        <taxon>Eumalacostraca</taxon>
        <taxon>Eucarida</taxon>
        <taxon>Decapoda</taxon>
        <taxon>Pleocyemata</taxon>
        <taxon>Anomura</taxon>
        <taxon>Galatheoidea</taxon>
        <taxon>Porcellanidae</taxon>
        <taxon>Petrolisthes</taxon>
    </lineage>
</organism>
<dbReference type="InterPro" id="IPR006869">
    <property type="entry name" value="DUF547"/>
</dbReference>
<gene>
    <name evidence="2" type="ORF">Pcinc_004412</name>
</gene>
<feature type="domain" description="DUF547" evidence="1">
    <location>
        <begin position="135"/>
        <end position="262"/>
    </location>
</feature>
<sequence>MVQHVDNEICFCEDNITVVLLPWTSFFTPYIIRLTCVFVGTMFNEFLGLLAWAGLWQPELVVLNGGTTTTTTTTTRADLNTTDMVTTTSIFMQGLVDHFVSGDGQKVSYGALEQSTFYSQTLGEFGVLLHSTDPRQMTQPQRKTFFINLYNILTIHAILSRDPLPESTISVPNFWQRYAYKVGPFTLHLDHMEHGILRGNRPHPTTGTVMFPSGDPRSYLTLPLDRRIHGALNCGALSCPPLRSYSVAADRLEEELDGALSVFCNKGVKAASDGSLLVNSIFKWFRVDFASTEPQALRWLSGCVNDSSLSQKLLEASLDKRSVSYEYDWTLNAA</sequence>
<dbReference type="PANTHER" id="PTHR46361">
    <property type="entry name" value="ELECTRON CARRIER/ PROTEIN DISULFIDE OXIDOREDUCTASE"/>
    <property type="match status" value="1"/>
</dbReference>
<evidence type="ECO:0000313" key="2">
    <source>
        <dbReference type="EMBL" id="KAK3891703.1"/>
    </source>
</evidence>
<name>A0AAE1GEJ7_PETCI</name>
<protein>
    <recommendedName>
        <fullName evidence="1">DUF547 domain-containing protein</fullName>
    </recommendedName>
</protein>
<dbReference type="Proteomes" id="UP001286313">
    <property type="component" value="Unassembled WGS sequence"/>
</dbReference>
<comment type="caution">
    <text evidence="2">The sequence shown here is derived from an EMBL/GenBank/DDBJ whole genome shotgun (WGS) entry which is preliminary data.</text>
</comment>
<evidence type="ECO:0000259" key="1">
    <source>
        <dbReference type="Pfam" id="PF04784"/>
    </source>
</evidence>
<dbReference type="EMBL" id="JAWQEG010000316">
    <property type="protein sequence ID" value="KAK3891703.1"/>
    <property type="molecule type" value="Genomic_DNA"/>
</dbReference>
<proteinExistence type="predicted"/>
<accession>A0AAE1GEJ7</accession>